<protein>
    <submittedName>
        <fullName evidence="2">Uncharacterized protein</fullName>
    </submittedName>
</protein>
<comment type="caution">
    <text evidence="2">The sequence shown here is derived from an EMBL/GenBank/DDBJ whole genome shotgun (WGS) entry which is preliminary data.</text>
</comment>
<sequence length="38" mass="3941">MTAMIHRSSQKDCAPHSPRPAAPGGAPRRRCAGGRASP</sequence>
<proteinExistence type="predicted"/>
<keyword evidence="3" id="KW-1185">Reference proteome</keyword>
<organism evidence="2 3">
    <name type="scientific">Brevundimonas abyssalis TAR-001</name>
    <dbReference type="NCBI Taxonomy" id="1391729"/>
    <lineage>
        <taxon>Bacteria</taxon>
        <taxon>Pseudomonadati</taxon>
        <taxon>Pseudomonadota</taxon>
        <taxon>Alphaproteobacteria</taxon>
        <taxon>Caulobacterales</taxon>
        <taxon>Caulobacteraceae</taxon>
        <taxon>Brevundimonas</taxon>
    </lineage>
</organism>
<accession>A0A8E0NDH9</accession>
<name>A0A8E0NDH9_9CAUL</name>
<evidence type="ECO:0000313" key="3">
    <source>
        <dbReference type="Proteomes" id="UP000016569"/>
    </source>
</evidence>
<dbReference type="AlphaFoldDB" id="A0A8E0NDH9"/>
<dbReference type="Proteomes" id="UP000016569">
    <property type="component" value="Unassembled WGS sequence"/>
</dbReference>
<evidence type="ECO:0000313" key="2">
    <source>
        <dbReference type="EMBL" id="GAD60304.1"/>
    </source>
</evidence>
<feature type="region of interest" description="Disordered" evidence="1">
    <location>
        <begin position="1"/>
        <end position="38"/>
    </location>
</feature>
<gene>
    <name evidence="2" type="ORF">MBEBAB_2554</name>
</gene>
<dbReference type="EMBL" id="BATC01000064">
    <property type="protein sequence ID" value="GAD60304.1"/>
    <property type="molecule type" value="Genomic_DNA"/>
</dbReference>
<reference evidence="3" key="1">
    <citation type="journal article" date="2013" name="Genome Announc.">
        <title>Draft Genome Sequence of the Dimorphic Prosthecate Bacterium Brevundimonas abyssalis TAR-001T.</title>
        <authorList>
            <person name="Tsubouchi T."/>
            <person name="Nishi S."/>
            <person name="Usui K."/>
            <person name="Shimane Y."/>
            <person name="Takaki Y."/>
            <person name="Maruyama T."/>
            <person name="Hatada Y."/>
        </authorList>
    </citation>
    <scope>NUCLEOTIDE SEQUENCE [LARGE SCALE GENOMIC DNA]</scope>
    <source>
        <strain evidence="3">TAR-001</strain>
    </source>
</reference>
<evidence type="ECO:0000256" key="1">
    <source>
        <dbReference type="SAM" id="MobiDB-lite"/>
    </source>
</evidence>